<reference evidence="4 5" key="1">
    <citation type="submission" date="2019-03" db="EMBL/GenBank/DDBJ databases">
        <authorList>
            <person name="Gaulin E."/>
            <person name="Dumas B."/>
        </authorList>
    </citation>
    <scope>NUCLEOTIDE SEQUENCE [LARGE SCALE GENOMIC DNA]</scope>
    <source>
        <strain evidence="4">CBS 568.67</strain>
    </source>
</reference>
<protein>
    <submittedName>
        <fullName evidence="4">Aste57867_21257 protein</fullName>
    </submittedName>
</protein>
<gene>
    <name evidence="4" type="primary">Aste57867_21257</name>
    <name evidence="3" type="ORF">As57867_021188</name>
    <name evidence="4" type="ORF">ASTE57867_21257</name>
</gene>
<sequence>MPNPWPLQVVLVLTFLVCLGVHFDLLPPISIKDYACTKAMHFNNDGRPWACVTHIKYSTVGMYALGLQMVPFFLLLLTSFAPELLCLLFALGSILSSLHEVMKEHLDDVEERINDALDAKTEPEGEPVAVDT</sequence>
<evidence type="ECO:0000313" key="4">
    <source>
        <dbReference type="EMBL" id="VFT97929.1"/>
    </source>
</evidence>
<accession>A0A485LH37</accession>
<keyword evidence="5" id="KW-1185">Reference proteome</keyword>
<feature type="signal peptide" evidence="2">
    <location>
        <begin position="1"/>
        <end position="20"/>
    </location>
</feature>
<reference evidence="3" key="2">
    <citation type="submission" date="2019-06" db="EMBL/GenBank/DDBJ databases">
        <title>Genomics analysis of Aphanomyces spp. identifies a new class of oomycete effector associated with host adaptation.</title>
        <authorList>
            <person name="Gaulin E."/>
        </authorList>
    </citation>
    <scope>NUCLEOTIDE SEQUENCE</scope>
    <source>
        <strain evidence="3">CBS 578.67</strain>
    </source>
</reference>
<keyword evidence="1" id="KW-1133">Transmembrane helix</keyword>
<evidence type="ECO:0000256" key="2">
    <source>
        <dbReference type="SAM" id="SignalP"/>
    </source>
</evidence>
<dbReference type="EMBL" id="CAADRA010006991">
    <property type="protein sequence ID" value="VFT97929.1"/>
    <property type="molecule type" value="Genomic_DNA"/>
</dbReference>
<keyword evidence="1" id="KW-0812">Transmembrane</keyword>
<proteinExistence type="predicted"/>
<evidence type="ECO:0000313" key="3">
    <source>
        <dbReference type="EMBL" id="KAF0686965.1"/>
    </source>
</evidence>
<organism evidence="4 5">
    <name type="scientific">Aphanomyces stellatus</name>
    <dbReference type="NCBI Taxonomy" id="120398"/>
    <lineage>
        <taxon>Eukaryota</taxon>
        <taxon>Sar</taxon>
        <taxon>Stramenopiles</taxon>
        <taxon>Oomycota</taxon>
        <taxon>Saprolegniomycetes</taxon>
        <taxon>Saprolegniales</taxon>
        <taxon>Verrucalvaceae</taxon>
        <taxon>Aphanomyces</taxon>
    </lineage>
</organism>
<keyword evidence="1" id="KW-0472">Membrane</keyword>
<feature type="transmembrane region" description="Helical" evidence="1">
    <location>
        <begin position="72"/>
        <end position="95"/>
    </location>
</feature>
<keyword evidence="2" id="KW-0732">Signal</keyword>
<dbReference type="AlphaFoldDB" id="A0A485LH37"/>
<evidence type="ECO:0000256" key="1">
    <source>
        <dbReference type="SAM" id="Phobius"/>
    </source>
</evidence>
<dbReference type="EMBL" id="VJMH01006965">
    <property type="protein sequence ID" value="KAF0686965.1"/>
    <property type="molecule type" value="Genomic_DNA"/>
</dbReference>
<dbReference type="Proteomes" id="UP000332933">
    <property type="component" value="Unassembled WGS sequence"/>
</dbReference>
<feature type="chain" id="PRO_5036116533" evidence="2">
    <location>
        <begin position="21"/>
        <end position="132"/>
    </location>
</feature>
<dbReference type="OrthoDB" id="59775at2759"/>
<evidence type="ECO:0000313" key="5">
    <source>
        <dbReference type="Proteomes" id="UP000332933"/>
    </source>
</evidence>
<name>A0A485LH37_9STRA</name>